<evidence type="ECO:0000256" key="1">
    <source>
        <dbReference type="ARBA" id="ARBA00004651"/>
    </source>
</evidence>
<gene>
    <name evidence="8" type="ORF">GGR23_002712</name>
</gene>
<keyword evidence="9" id="KW-1185">Reference proteome</keyword>
<keyword evidence="3 6" id="KW-0812">Transmembrane</keyword>
<evidence type="ECO:0000256" key="4">
    <source>
        <dbReference type="ARBA" id="ARBA00022989"/>
    </source>
</evidence>
<dbReference type="AlphaFoldDB" id="A0A7W6J654"/>
<evidence type="ECO:0000256" key="6">
    <source>
        <dbReference type="SAM" id="Phobius"/>
    </source>
</evidence>
<keyword evidence="5 6" id="KW-0472">Membrane</keyword>
<evidence type="ECO:0000256" key="3">
    <source>
        <dbReference type="ARBA" id="ARBA00022692"/>
    </source>
</evidence>
<dbReference type="Proteomes" id="UP000528286">
    <property type="component" value="Unassembled WGS sequence"/>
</dbReference>
<feature type="transmembrane region" description="Helical" evidence="6">
    <location>
        <begin position="103"/>
        <end position="132"/>
    </location>
</feature>
<name>A0A7W6J654_9HYPH</name>
<accession>A0A7W6J654</accession>
<dbReference type="PANTHER" id="PTHR36115:SF6">
    <property type="entry name" value="PROLINE-RICH ANTIGEN HOMOLOG"/>
    <property type="match status" value="1"/>
</dbReference>
<comment type="caution">
    <text evidence="8">The sequence shown here is derived from an EMBL/GenBank/DDBJ whole genome shotgun (WGS) entry which is preliminary data.</text>
</comment>
<proteinExistence type="predicted"/>
<keyword evidence="2" id="KW-1003">Cell membrane</keyword>
<sequence>MSDARDIYAPGAINEAAFQGTLARRVFAFLIDYFLIALLILAAGLVVFFLGIITLGLAWFIYPVLGFLVAMIYFGSTIGGANQASPGMRMMGLMLVQQSGRPIDFLTAVVHLVLFWLFNSVLTPFVLLVALFTNRNRLLHDILLGTAMADRAAYQAGY</sequence>
<dbReference type="InterPro" id="IPR051791">
    <property type="entry name" value="Pra-immunoreactive"/>
</dbReference>
<dbReference type="PANTHER" id="PTHR36115">
    <property type="entry name" value="PROLINE-RICH ANTIGEN HOMOLOG-RELATED"/>
    <property type="match status" value="1"/>
</dbReference>
<dbReference type="RefSeq" id="WP_183366804.1">
    <property type="nucleotide sequence ID" value="NZ_JACIEZ010000005.1"/>
</dbReference>
<feature type="transmembrane region" description="Helical" evidence="6">
    <location>
        <begin position="59"/>
        <end position="82"/>
    </location>
</feature>
<keyword evidence="4 6" id="KW-1133">Transmembrane helix</keyword>
<dbReference type="Pfam" id="PF06271">
    <property type="entry name" value="RDD"/>
    <property type="match status" value="1"/>
</dbReference>
<feature type="transmembrane region" description="Helical" evidence="6">
    <location>
        <begin position="33"/>
        <end position="53"/>
    </location>
</feature>
<reference evidence="8 9" key="1">
    <citation type="submission" date="2020-08" db="EMBL/GenBank/DDBJ databases">
        <title>Genomic Encyclopedia of Type Strains, Phase IV (KMG-IV): sequencing the most valuable type-strain genomes for metagenomic binning, comparative biology and taxonomic classification.</title>
        <authorList>
            <person name="Goeker M."/>
        </authorList>
    </citation>
    <scope>NUCLEOTIDE SEQUENCE [LARGE SCALE GENOMIC DNA]</scope>
    <source>
        <strain evidence="8 9">DSM 29853</strain>
    </source>
</reference>
<dbReference type="InterPro" id="IPR010432">
    <property type="entry name" value="RDD"/>
</dbReference>
<protein>
    <submittedName>
        <fullName evidence="8">Putative RDD family membrane protein YckC</fullName>
    </submittedName>
</protein>
<dbReference type="GO" id="GO:0005886">
    <property type="term" value="C:plasma membrane"/>
    <property type="evidence" value="ECO:0007669"/>
    <property type="project" value="UniProtKB-SubCell"/>
</dbReference>
<organism evidence="8 9">
    <name type="scientific">Gellertiella hungarica</name>
    <dbReference type="NCBI Taxonomy" id="1572859"/>
    <lineage>
        <taxon>Bacteria</taxon>
        <taxon>Pseudomonadati</taxon>
        <taxon>Pseudomonadota</taxon>
        <taxon>Alphaproteobacteria</taxon>
        <taxon>Hyphomicrobiales</taxon>
        <taxon>Rhizobiaceae</taxon>
        <taxon>Gellertiella</taxon>
    </lineage>
</organism>
<feature type="domain" description="RDD" evidence="7">
    <location>
        <begin position="21"/>
        <end position="144"/>
    </location>
</feature>
<dbReference type="EMBL" id="JACIEZ010000005">
    <property type="protein sequence ID" value="MBB4065505.1"/>
    <property type="molecule type" value="Genomic_DNA"/>
</dbReference>
<evidence type="ECO:0000313" key="8">
    <source>
        <dbReference type="EMBL" id="MBB4065505.1"/>
    </source>
</evidence>
<evidence type="ECO:0000313" key="9">
    <source>
        <dbReference type="Proteomes" id="UP000528286"/>
    </source>
</evidence>
<evidence type="ECO:0000256" key="2">
    <source>
        <dbReference type="ARBA" id="ARBA00022475"/>
    </source>
</evidence>
<evidence type="ECO:0000256" key="5">
    <source>
        <dbReference type="ARBA" id="ARBA00023136"/>
    </source>
</evidence>
<comment type="subcellular location">
    <subcellularLocation>
        <location evidence="1">Cell membrane</location>
        <topology evidence="1">Multi-pass membrane protein</topology>
    </subcellularLocation>
</comment>
<evidence type="ECO:0000259" key="7">
    <source>
        <dbReference type="Pfam" id="PF06271"/>
    </source>
</evidence>